<dbReference type="EMBL" id="JAUEPR010000066">
    <property type="protein sequence ID" value="KAK0468791.1"/>
    <property type="molecule type" value="Genomic_DNA"/>
</dbReference>
<feature type="compositionally biased region" description="Pro residues" evidence="1">
    <location>
        <begin position="36"/>
        <end position="65"/>
    </location>
</feature>
<organism evidence="2 3">
    <name type="scientific">Armillaria novae-zelandiae</name>
    <dbReference type="NCBI Taxonomy" id="153914"/>
    <lineage>
        <taxon>Eukaryota</taxon>
        <taxon>Fungi</taxon>
        <taxon>Dikarya</taxon>
        <taxon>Basidiomycota</taxon>
        <taxon>Agaricomycotina</taxon>
        <taxon>Agaricomycetes</taxon>
        <taxon>Agaricomycetidae</taxon>
        <taxon>Agaricales</taxon>
        <taxon>Marasmiineae</taxon>
        <taxon>Physalacriaceae</taxon>
        <taxon>Armillaria</taxon>
    </lineage>
</organism>
<dbReference type="Proteomes" id="UP001175227">
    <property type="component" value="Unassembled WGS sequence"/>
</dbReference>
<accession>A0AA39T6X8</accession>
<keyword evidence="3" id="KW-1185">Reference proteome</keyword>
<evidence type="ECO:0000256" key="1">
    <source>
        <dbReference type="SAM" id="MobiDB-lite"/>
    </source>
</evidence>
<reference evidence="2" key="1">
    <citation type="submission" date="2023-06" db="EMBL/GenBank/DDBJ databases">
        <authorList>
            <consortium name="Lawrence Berkeley National Laboratory"/>
            <person name="Ahrendt S."/>
            <person name="Sahu N."/>
            <person name="Indic B."/>
            <person name="Wong-Bajracharya J."/>
            <person name="Merenyi Z."/>
            <person name="Ke H.-M."/>
            <person name="Monk M."/>
            <person name="Kocsube S."/>
            <person name="Drula E."/>
            <person name="Lipzen A."/>
            <person name="Balint B."/>
            <person name="Henrissat B."/>
            <person name="Andreopoulos B."/>
            <person name="Martin F.M."/>
            <person name="Harder C.B."/>
            <person name="Rigling D."/>
            <person name="Ford K.L."/>
            <person name="Foster G.D."/>
            <person name="Pangilinan J."/>
            <person name="Papanicolaou A."/>
            <person name="Barry K."/>
            <person name="LaButti K."/>
            <person name="Viragh M."/>
            <person name="Koriabine M."/>
            <person name="Yan M."/>
            <person name="Riley R."/>
            <person name="Champramary S."/>
            <person name="Plett K.L."/>
            <person name="Tsai I.J."/>
            <person name="Slot J."/>
            <person name="Sipos G."/>
            <person name="Plett J."/>
            <person name="Nagy L.G."/>
            <person name="Grigoriev I.V."/>
        </authorList>
    </citation>
    <scope>NUCLEOTIDE SEQUENCE</scope>
    <source>
        <strain evidence="2">ICMP 16352</strain>
    </source>
</reference>
<dbReference type="AlphaFoldDB" id="A0AA39T6X8"/>
<evidence type="ECO:0000313" key="3">
    <source>
        <dbReference type="Proteomes" id="UP001175227"/>
    </source>
</evidence>
<evidence type="ECO:0000313" key="2">
    <source>
        <dbReference type="EMBL" id="KAK0468791.1"/>
    </source>
</evidence>
<gene>
    <name evidence="2" type="ORF">IW261DRAFT_1612750</name>
</gene>
<proteinExistence type="predicted"/>
<name>A0AA39T6X8_9AGAR</name>
<comment type="caution">
    <text evidence="2">The sequence shown here is derived from an EMBL/GenBank/DDBJ whole genome shotgun (WGS) entry which is preliminary data.</text>
</comment>
<sequence>MSNIRASVRIGKSQKYVKADKMLTYLEKEAVHPHHPTVPPHPPPPLVPPPPTPAHHTPHTPPASQPRPDIAHESSAHYGPPIQQHGWAQALGAGRGKTDVIATRGATGAIPARPRGTSRRIPREVVHVKLEDAVSVVRSAGIDACTETGALGLPSLPRPRLILRLLHGRKQEAPSRYCLSYRELFASILTRIEAIVERRGSG</sequence>
<protein>
    <submittedName>
        <fullName evidence="2">Uncharacterized protein</fullName>
    </submittedName>
</protein>
<feature type="region of interest" description="Disordered" evidence="1">
    <location>
        <begin position="32"/>
        <end position="82"/>
    </location>
</feature>